<evidence type="ECO:0000313" key="2">
    <source>
        <dbReference type="EMBL" id="KAH9300222.1"/>
    </source>
</evidence>
<organism evidence="2 3">
    <name type="scientific">Taxus chinensis</name>
    <name type="common">Chinese yew</name>
    <name type="synonym">Taxus wallichiana var. chinensis</name>
    <dbReference type="NCBI Taxonomy" id="29808"/>
    <lineage>
        <taxon>Eukaryota</taxon>
        <taxon>Viridiplantae</taxon>
        <taxon>Streptophyta</taxon>
        <taxon>Embryophyta</taxon>
        <taxon>Tracheophyta</taxon>
        <taxon>Spermatophyta</taxon>
        <taxon>Pinopsida</taxon>
        <taxon>Pinidae</taxon>
        <taxon>Conifers II</taxon>
        <taxon>Cupressales</taxon>
        <taxon>Taxaceae</taxon>
        <taxon>Taxus</taxon>
    </lineage>
</organism>
<name>A0AA38FFV3_TAXCH</name>
<dbReference type="Gene3D" id="2.40.70.10">
    <property type="entry name" value="Acid Proteases"/>
    <property type="match status" value="1"/>
</dbReference>
<feature type="non-terminal residue" evidence="2">
    <location>
        <position position="1"/>
    </location>
</feature>
<evidence type="ECO:0000256" key="1">
    <source>
        <dbReference type="SAM" id="Coils"/>
    </source>
</evidence>
<keyword evidence="3" id="KW-1185">Reference proteome</keyword>
<dbReference type="EMBL" id="JAHRHJ020000009">
    <property type="protein sequence ID" value="KAH9300222.1"/>
    <property type="molecule type" value="Genomic_DNA"/>
</dbReference>
<evidence type="ECO:0008006" key="4">
    <source>
        <dbReference type="Google" id="ProtNLM"/>
    </source>
</evidence>
<accession>A0AA38FFV3</accession>
<dbReference type="Proteomes" id="UP000824469">
    <property type="component" value="Unassembled WGS sequence"/>
</dbReference>
<dbReference type="Pfam" id="PF08284">
    <property type="entry name" value="RVP_2"/>
    <property type="match status" value="1"/>
</dbReference>
<feature type="non-terminal residue" evidence="2">
    <location>
        <position position="98"/>
    </location>
</feature>
<proteinExistence type="predicted"/>
<comment type="caution">
    <text evidence="2">The sequence shown here is derived from an EMBL/GenBank/DDBJ whole genome shotgun (WGS) entry which is preliminary data.</text>
</comment>
<dbReference type="AlphaFoldDB" id="A0AA38FFV3"/>
<gene>
    <name evidence="2" type="ORF">KI387_011805</name>
</gene>
<sequence>LDLPNFSMEVDLYVTPLGSYDIIIGVNWLADHKAKVDCYEKNIKCLDDQLETAEIQGVKREISVRKQSAMQLKKAKNKGCTLYAVKISESSEEDGDYM</sequence>
<dbReference type="InterPro" id="IPR021109">
    <property type="entry name" value="Peptidase_aspartic_dom_sf"/>
</dbReference>
<feature type="coiled-coil region" evidence="1">
    <location>
        <begin position="29"/>
        <end position="56"/>
    </location>
</feature>
<keyword evidence="1" id="KW-0175">Coiled coil</keyword>
<reference evidence="2 3" key="1">
    <citation type="journal article" date="2021" name="Nat. Plants">
        <title>The Taxus genome provides insights into paclitaxel biosynthesis.</title>
        <authorList>
            <person name="Xiong X."/>
            <person name="Gou J."/>
            <person name="Liao Q."/>
            <person name="Li Y."/>
            <person name="Zhou Q."/>
            <person name="Bi G."/>
            <person name="Li C."/>
            <person name="Du R."/>
            <person name="Wang X."/>
            <person name="Sun T."/>
            <person name="Guo L."/>
            <person name="Liang H."/>
            <person name="Lu P."/>
            <person name="Wu Y."/>
            <person name="Zhang Z."/>
            <person name="Ro D.K."/>
            <person name="Shang Y."/>
            <person name="Huang S."/>
            <person name="Yan J."/>
        </authorList>
    </citation>
    <scope>NUCLEOTIDE SEQUENCE [LARGE SCALE GENOMIC DNA]</scope>
    <source>
        <strain evidence="2">Ta-2019</strain>
    </source>
</reference>
<evidence type="ECO:0000313" key="3">
    <source>
        <dbReference type="Proteomes" id="UP000824469"/>
    </source>
</evidence>
<protein>
    <recommendedName>
        <fullName evidence="4">Reverse transcriptase domain-containing protein</fullName>
    </recommendedName>
</protein>